<dbReference type="Proteomes" id="UP001055955">
    <property type="component" value="Chromosome"/>
</dbReference>
<proteinExistence type="predicted"/>
<keyword evidence="2" id="KW-1185">Reference proteome</keyword>
<dbReference type="SUPFAM" id="SSF51735">
    <property type="entry name" value="NAD(P)-binding Rossmann-fold domains"/>
    <property type="match status" value="1"/>
</dbReference>
<protein>
    <recommendedName>
        <fullName evidence="3">Pyrroline-5-carboxylate reductase</fullName>
    </recommendedName>
</protein>
<dbReference type="EMBL" id="CP092900">
    <property type="protein sequence ID" value="UTC24527.1"/>
    <property type="molecule type" value="Genomic_DNA"/>
</dbReference>
<dbReference type="RefSeq" id="WP_258568311.1">
    <property type="nucleotide sequence ID" value="NZ_CP092900.1"/>
</dbReference>
<dbReference type="InterPro" id="IPR036291">
    <property type="entry name" value="NAD(P)-bd_dom_sf"/>
</dbReference>
<accession>A0ABY5DKK8</accession>
<dbReference type="Gene3D" id="3.40.50.720">
    <property type="entry name" value="NAD(P)-binding Rossmann-like Domain"/>
    <property type="match status" value="1"/>
</dbReference>
<evidence type="ECO:0008006" key="3">
    <source>
        <dbReference type="Google" id="ProtNLM"/>
    </source>
</evidence>
<evidence type="ECO:0000313" key="2">
    <source>
        <dbReference type="Proteomes" id="UP001055955"/>
    </source>
</evidence>
<reference evidence="1 2" key="1">
    <citation type="journal article" date="2022" name="Nat. Microbiol.">
        <title>The microbiome of a bacterivorous marine choanoflagellate contains a resource-demanding obligate bacterial associate.</title>
        <authorList>
            <person name="Needham D.M."/>
            <person name="Poirier C."/>
            <person name="Bachy C."/>
            <person name="George E.E."/>
            <person name="Wilken S."/>
            <person name="Yung C.C.M."/>
            <person name="Limardo A.J."/>
            <person name="Morando M."/>
            <person name="Sudek L."/>
            <person name="Malmstrom R.R."/>
            <person name="Keeling P.J."/>
            <person name="Santoro A.E."/>
            <person name="Worden A.Z."/>
        </authorList>
    </citation>
    <scope>NUCLEOTIDE SEQUENCE [LARGE SCALE GENOMIC DNA]</scope>
    <source>
        <strain evidence="1 2">Comchoano-1</strain>
    </source>
</reference>
<name>A0ABY5DKK8_9GAMM</name>
<evidence type="ECO:0000313" key="1">
    <source>
        <dbReference type="EMBL" id="UTC24527.1"/>
    </source>
</evidence>
<gene>
    <name evidence="1" type="ORF">MMH89_04765</name>
</gene>
<sequence>MIEVGVIGEDLAATHIASTLSESNDLRVHFTHTDSHTLEVLAGAHTIKPHRTREQLMAHCAYIIFTNPNDYHELYDKLPRHTTPIICVQPERVEDAEQIVSLKHPAIFFTPSFDIEAALGHSLLIRSHATPKKIYEDTEKIMRLCGTVQWVEDPSDYYILASISVILPMVSITVIEALRSYSAALGTRAHQHDLLLQNVLYSLSHALHRTNITPAVYASQACEYLGATQQYIKIADALKSCHFDKVLNKSLDQLIDTQHLPKKITQHIDDNNE</sequence>
<organism evidence="1 2">
    <name type="scientific">Candidatus Comchoanobacter bicostacola</name>
    <dbReference type="NCBI Taxonomy" id="2919598"/>
    <lineage>
        <taxon>Bacteria</taxon>
        <taxon>Pseudomonadati</taxon>
        <taxon>Pseudomonadota</taxon>
        <taxon>Gammaproteobacteria</taxon>
        <taxon>Candidatus Comchoanobacterales</taxon>
        <taxon>Candidatus Comchoanobacteraceae</taxon>
        <taxon>Candidatus Comchoanobacter</taxon>
    </lineage>
</organism>